<dbReference type="AlphaFoldDB" id="A0A0S2CFW2"/>
<sequence length="405" mass="47299">MKDQISVAFTINNAYSCHLATTLASILSNADTDDELKFYVLNAGDISEENQKRIMSLKSIKNFELEFVYVDNAIFENYAKGPHISTNYRLKMASLLPNLNKVIFMDVDIIVLKSLKELWCYDISEFYAGLVLDPCIQPQQDYIKKDKERFPEKIYNTGVGVYNLKLWREDDIEEKLLESLSWYSKYYEGWPDQQSLNMALKDKILPLPAYYNACPMLGFKQAFPWNYNDHRMLKEAFDDPHVIHWAAAPEFKPEKDSTLPYAYLFWEYLGKTPYYEEVFCRNFRPVSTPTLKIYNGAPLRVKNQLSYKLGSEMLSVRNNFLKIFILPFTLLYLGLNHKKNQKFYKAMIKINPDLALPPLEIYVDYSEALKCKKHLSYILGSALLKNPFTFIFRIKSIIGNWCNGK</sequence>
<evidence type="ECO:0000313" key="4">
    <source>
        <dbReference type="EMBL" id="ALN44018.1"/>
    </source>
</evidence>
<protein>
    <submittedName>
        <fullName evidence="4">Putative glycosyltransferase</fullName>
    </submittedName>
</protein>
<gene>
    <name evidence="4" type="ORF">HS55.09</name>
</gene>
<reference evidence="4" key="1">
    <citation type="journal article" date="2015" name="PLoS ONE">
        <title>Updated Campylobacter jejuni Capsule PCR Multiplex Typing System and Its Application to Clinical Isolates from South and Southeast Asia.</title>
        <authorList>
            <person name="Poly F."/>
            <person name="Serichantalergs O."/>
            <person name="Kuroiwa J."/>
            <person name="Pootong P."/>
            <person name="Mason C."/>
            <person name="Guerry P."/>
            <person name="Parker C.T."/>
        </authorList>
    </citation>
    <scope>NUCLEOTIDE SEQUENCE</scope>
    <source>
        <strain evidence="4">ATCC 43468</strain>
    </source>
</reference>
<dbReference type="CDD" id="cd04194">
    <property type="entry name" value="GT8_A4GalT_like"/>
    <property type="match status" value="1"/>
</dbReference>
<dbReference type="InterPro" id="IPR029044">
    <property type="entry name" value="Nucleotide-diphossugar_trans"/>
</dbReference>
<keyword evidence="3" id="KW-0479">Metal-binding</keyword>
<proteinExistence type="predicted"/>
<dbReference type="GO" id="GO:0016757">
    <property type="term" value="F:glycosyltransferase activity"/>
    <property type="evidence" value="ECO:0007669"/>
    <property type="project" value="UniProtKB-KW"/>
</dbReference>
<dbReference type="Pfam" id="PF01501">
    <property type="entry name" value="Glyco_transf_8"/>
    <property type="match status" value="1"/>
</dbReference>
<evidence type="ECO:0000256" key="1">
    <source>
        <dbReference type="ARBA" id="ARBA00022676"/>
    </source>
</evidence>
<name>A0A0S2CFW2_CAMJU</name>
<dbReference type="GO" id="GO:0046872">
    <property type="term" value="F:metal ion binding"/>
    <property type="evidence" value="ECO:0007669"/>
    <property type="project" value="UniProtKB-KW"/>
</dbReference>
<dbReference type="PANTHER" id="PTHR13778:SF47">
    <property type="entry name" value="LIPOPOLYSACCHARIDE 1,3-GALACTOSYLTRANSFERASE"/>
    <property type="match status" value="1"/>
</dbReference>
<keyword evidence="1" id="KW-0328">Glycosyltransferase</keyword>
<evidence type="ECO:0000256" key="2">
    <source>
        <dbReference type="ARBA" id="ARBA00022679"/>
    </source>
</evidence>
<organism evidence="4">
    <name type="scientific">Campylobacter jejuni subsp. jejuni</name>
    <dbReference type="NCBI Taxonomy" id="32022"/>
    <lineage>
        <taxon>Bacteria</taxon>
        <taxon>Pseudomonadati</taxon>
        <taxon>Campylobacterota</taxon>
        <taxon>Epsilonproteobacteria</taxon>
        <taxon>Campylobacterales</taxon>
        <taxon>Campylobacteraceae</taxon>
        <taxon>Campylobacter</taxon>
    </lineage>
</organism>
<keyword evidence="2 4" id="KW-0808">Transferase</keyword>
<accession>A0A0S2CFW2</accession>
<dbReference type="InterPro" id="IPR050748">
    <property type="entry name" value="Glycosyltrans_8_dom-fam"/>
</dbReference>
<evidence type="ECO:0000256" key="3">
    <source>
        <dbReference type="ARBA" id="ARBA00022723"/>
    </source>
</evidence>
<dbReference type="Gene3D" id="3.90.550.10">
    <property type="entry name" value="Spore Coat Polysaccharide Biosynthesis Protein SpsA, Chain A"/>
    <property type="match status" value="1"/>
</dbReference>
<dbReference type="InterPro" id="IPR002495">
    <property type="entry name" value="Glyco_trans_8"/>
</dbReference>
<dbReference type="EMBL" id="KT893433">
    <property type="protein sequence ID" value="ALN44018.1"/>
    <property type="molecule type" value="Genomic_DNA"/>
</dbReference>
<dbReference type="SUPFAM" id="SSF53448">
    <property type="entry name" value="Nucleotide-diphospho-sugar transferases"/>
    <property type="match status" value="1"/>
</dbReference>
<dbReference type="PANTHER" id="PTHR13778">
    <property type="entry name" value="GLYCOSYLTRANSFERASE 8 DOMAIN-CONTAINING PROTEIN"/>
    <property type="match status" value="1"/>
</dbReference>